<evidence type="ECO:0000313" key="3">
    <source>
        <dbReference type="Proteomes" id="UP000504632"/>
    </source>
</evidence>
<dbReference type="Gene3D" id="3.40.50.300">
    <property type="entry name" value="P-loop containing nucleotide triphosphate hydrolases"/>
    <property type="match status" value="1"/>
</dbReference>
<dbReference type="PANTHER" id="PTHR14241:SF19">
    <property type="entry name" value="INTERFERON-INDUCED PROTEIN 44-LIKE ISOFORM X1-RELATED"/>
    <property type="match status" value="1"/>
</dbReference>
<dbReference type="PANTHER" id="PTHR14241">
    <property type="entry name" value="INTERFERON-INDUCED PROTEIN 44"/>
    <property type="match status" value="1"/>
</dbReference>
<keyword evidence="3" id="KW-1185">Reference proteome</keyword>
<accession>A0A6J2WQ40</accession>
<dbReference type="InterPro" id="IPR006571">
    <property type="entry name" value="TLDc_dom"/>
</dbReference>
<dbReference type="SUPFAM" id="SSF52540">
    <property type="entry name" value="P-loop containing nucleoside triphosphate hydrolases"/>
    <property type="match status" value="1"/>
</dbReference>
<dbReference type="SMART" id="SM00584">
    <property type="entry name" value="TLDc"/>
    <property type="match status" value="1"/>
</dbReference>
<dbReference type="InterPro" id="IPR027417">
    <property type="entry name" value="P-loop_NTPase"/>
</dbReference>
<dbReference type="AlphaFoldDB" id="A0A6J2WQ40"/>
<reference evidence="4" key="1">
    <citation type="submission" date="2025-08" db="UniProtKB">
        <authorList>
            <consortium name="RefSeq"/>
        </authorList>
    </citation>
    <scope>IDENTIFICATION</scope>
</reference>
<dbReference type="CDD" id="cd00882">
    <property type="entry name" value="Ras_like_GTPase"/>
    <property type="match status" value="1"/>
</dbReference>
<dbReference type="GO" id="GO:0005525">
    <property type="term" value="F:GTP binding"/>
    <property type="evidence" value="ECO:0007669"/>
    <property type="project" value="InterPro"/>
</dbReference>
<evidence type="ECO:0000256" key="1">
    <source>
        <dbReference type="ARBA" id="ARBA00009243"/>
    </source>
</evidence>
<dbReference type="PROSITE" id="PS51886">
    <property type="entry name" value="TLDC"/>
    <property type="match status" value="1"/>
</dbReference>
<name>A0A6J2WQ40_CHACN</name>
<evidence type="ECO:0000313" key="4">
    <source>
        <dbReference type="RefSeq" id="XP_030646904.1"/>
    </source>
</evidence>
<protein>
    <submittedName>
        <fullName evidence="4">Interferon-induced protein 44-like</fullName>
    </submittedName>
</protein>
<dbReference type="InterPro" id="IPR006073">
    <property type="entry name" value="GTP-bd"/>
</dbReference>
<dbReference type="OrthoDB" id="25620at2759"/>
<sequence>MEALTSDLTSAQERQLCDLLGEVRLHLLYKASVHGYYANSFHERCDNKGPTITVGYNSSGYVFGGYTAKPYAQTGQYINDNTAFLFTFQGGNITRFPVSNSVYSRIDNGNGPTFGQDLYFLYNNSATIHCKPGHYYTFNAATLHGNNLQLTECEVYQVKENTLLSKPWRNIQWEAERRQSLMESIKNYKPLINSVSQIRVLLIGPVGAGKSSFFNSINSIYRGHVTSQAISGHAATSLTTQFRTYTVKSSREGKPLPIVLCDTMGLEESEGAGLDIDDISNILKGCVPDRYKFNPKAPLQTDDKEFCKSGCLEDQIHCVAYVLDSCKISIMSSKLEEKLAAIRKKVNQMGIPQVILLTKVDEACPYVAEDLQNVYLSPYIKNMAKEVSVRVGVPCVLPVKNYSQELELELSSDILLLTAVVQMLRFADNYFDDISPELAKKV</sequence>
<organism evidence="3 4">
    <name type="scientific">Chanos chanos</name>
    <name type="common">Milkfish</name>
    <name type="synonym">Mugil chanos</name>
    <dbReference type="NCBI Taxonomy" id="29144"/>
    <lineage>
        <taxon>Eukaryota</taxon>
        <taxon>Metazoa</taxon>
        <taxon>Chordata</taxon>
        <taxon>Craniata</taxon>
        <taxon>Vertebrata</taxon>
        <taxon>Euteleostomi</taxon>
        <taxon>Actinopterygii</taxon>
        <taxon>Neopterygii</taxon>
        <taxon>Teleostei</taxon>
        <taxon>Ostariophysi</taxon>
        <taxon>Gonorynchiformes</taxon>
        <taxon>Chanidae</taxon>
        <taxon>Chanos</taxon>
    </lineage>
</organism>
<feature type="domain" description="TLDc" evidence="2">
    <location>
        <begin position="2"/>
        <end position="159"/>
    </location>
</feature>
<dbReference type="GO" id="GO:0006955">
    <property type="term" value="P:immune response"/>
    <property type="evidence" value="ECO:0007669"/>
    <property type="project" value="TreeGrafter"/>
</dbReference>
<dbReference type="Pfam" id="PF01926">
    <property type="entry name" value="MMR_HSR1"/>
    <property type="match status" value="1"/>
</dbReference>
<dbReference type="Proteomes" id="UP000504632">
    <property type="component" value="Chromosome 14"/>
</dbReference>
<dbReference type="InParanoid" id="A0A6J2WQ40"/>
<evidence type="ECO:0000259" key="2">
    <source>
        <dbReference type="PROSITE" id="PS51886"/>
    </source>
</evidence>
<proteinExistence type="inferred from homology"/>
<dbReference type="Pfam" id="PF07534">
    <property type="entry name" value="TLD"/>
    <property type="match status" value="1"/>
</dbReference>
<dbReference type="GeneID" id="115827233"/>
<comment type="similarity">
    <text evidence="1">Belongs to the IFI44 family.</text>
</comment>
<dbReference type="RefSeq" id="XP_030646904.1">
    <property type="nucleotide sequence ID" value="XM_030791044.1"/>
</dbReference>
<gene>
    <name evidence="4" type="primary">LOC115827233</name>
</gene>